<name>A0A8K0HY12_COCNU</name>
<dbReference type="GO" id="GO:0005634">
    <property type="term" value="C:nucleus"/>
    <property type="evidence" value="ECO:0007669"/>
    <property type="project" value="TreeGrafter"/>
</dbReference>
<accession>A0A8K0HY12</accession>
<dbReference type="GO" id="GO:0003700">
    <property type="term" value="F:DNA-binding transcription factor activity"/>
    <property type="evidence" value="ECO:0007669"/>
    <property type="project" value="TreeGrafter"/>
</dbReference>
<dbReference type="OrthoDB" id="1435597at2759"/>
<protein>
    <submittedName>
        <fullName evidence="2">Putative transcription factor PosF21</fullName>
    </submittedName>
</protein>
<evidence type="ECO:0000313" key="2">
    <source>
        <dbReference type="EMBL" id="KAG1328279.1"/>
    </source>
</evidence>
<comment type="caution">
    <text evidence="2">The sequence shown here is derived from an EMBL/GenBank/DDBJ whole genome shotgun (WGS) entry which is preliminary data.</text>
</comment>
<organism evidence="2 3">
    <name type="scientific">Cocos nucifera</name>
    <name type="common">Coconut palm</name>
    <dbReference type="NCBI Taxonomy" id="13894"/>
    <lineage>
        <taxon>Eukaryota</taxon>
        <taxon>Viridiplantae</taxon>
        <taxon>Streptophyta</taxon>
        <taxon>Embryophyta</taxon>
        <taxon>Tracheophyta</taxon>
        <taxon>Spermatophyta</taxon>
        <taxon>Magnoliopsida</taxon>
        <taxon>Liliopsida</taxon>
        <taxon>Arecaceae</taxon>
        <taxon>Arecoideae</taxon>
        <taxon>Cocoseae</taxon>
        <taxon>Attaleinae</taxon>
        <taxon>Cocos</taxon>
    </lineage>
</organism>
<keyword evidence="3" id="KW-1185">Reference proteome</keyword>
<gene>
    <name evidence="2" type="ORF">COCNU_01G022130</name>
</gene>
<dbReference type="AlphaFoldDB" id="A0A8K0HY12"/>
<dbReference type="PANTHER" id="PTHR13690:SF124">
    <property type="entry name" value="TRANSCRIPTION FACTOR RF2A"/>
    <property type="match status" value="1"/>
</dbReference>
<sequence length="150" mass="15740">MPDFLPRNPGHRRAHSDILGLPDDISFYSDLGVLGSHDDIDDDLLSAYFDNEKLFNSSPPSSSGPSGGEPSGLAAAPPAPLQTEKLVSASNERPGAGHQHSQSMDGSFSVLLATSGEGQGLTPAEMKKATEDAKLADLALVDPKRAKRFG</sequence>
<dbReference type="EMBL" id="CM017872">
    <property type="protein sequence ID" value="KAG1328279.1"/>
    <property type="molecule type" value="Genomic_DNA"/>
</dbReference>
<proteinExistence type="predicted"/>
<reference evidence="2" key="2">
    <citation type="submission" date="2019-07" db="EMBL/GenBank/DDBJ databases">
        <authorList>
            <person name="Yang Y."/>
            <person name="Bocs S."/>
            <person name="Baudouin L."/>
        </authorList>
    </citation>
    <scope>NUCLEOTIDE SEQUENCE</scope>
    <source>
        <tissue evidence="2">Spear leaf of Hainan Tall coconut</tissue>
    </source>
</reference>
<evidence type="ECO:0000313" key="3">
    <source>
        <dbReference type="Proteomes" id="UP000797356"/>
    </source>
</evidence>
<dbReference type="PANTHER" id="PTHR13690">
    <property type="entry name" value="TRANSCRIPTION FACTOR POSF21-RELATED"/>
    <property type="match status" value="1"/>
</dbReference>
<reference evidence="2" key="1">
    <citation type="journal article" date="2017" name="Gigascience">
        <title>The genome draft of coconut (Cocos nucifera).</title>
        <authorList>
            <person name="Xiao Y."/>
            <person name="Xu P."/>
            <person name="Fan H."/>
            <person name="Baudouin L."/>
            <person name="Xia W."/>
            <person name="Bocs S."/>
            <person name="Xu J."/>
            <person name="Li Q."/>
            <person name="Guo A."/>
            <person name="Zhou L."/>
            <person name="Li J."/>
            <person name="Wu Y."/>
            <person name="Ma Z."/>
            <person name="Armero A."/>
            <person name="Issali A.E."/>
            <person name="Liu N."/>
            <person name="Peng M."/>
            <person name="Yang Y."/>
        </authorList>
    </citation>
    <scope>NUCLEOTIDE SEQUENCE</scope>
    <source>
        <tissue evidence="2">Spear leaf of Hainan Tall coconut</tissue>
    </source>
</reference>
<dbReference type="Proteomes" id="UP000797356">
    <property type="component" value="Chromosome 1"/>
</dbReference>
<feature type="region of interest" description="Disordered" evidence="1">
    <location>
        <begin position="53"/>
        <end position="128"/>
    </location>
</feature>
<evidence type="ECO:0000256" key="1">
    <source>
        <dbReference type="SAM" id="MobiDB-lite"/>
    </source>
</evidence>